<keyword evidence="2" id="KW-1133">Transmembrane helix</keyword>
<feature type="transmembrane region" description="Helical" evidence="2">
    <location>
        <begin position="331"/>
        <end position="356"/>
    </location>
</feature>
<feature type="transmembrane region" description="Helical" evidence="2">
    <location>
        <begin position="119"/>
        <end position="141"/>
    </location>
</feature>
<gene>
    <name evidence="3" type="ORF">HCN08_14080</name>
</gene>
<dbReference type="EMBL" id="JAATEJ010000009">
    <property type="protein sequence ID" value="NJP44515.1"/>
    <property type="molecule type" value="Genomic_DNA"/>
</dbReference>
<dbReference type="RefSeq" id="WP_167983381.1">
    <property type="nucleotide sequence ID" value="NZ_JAATEJ010000009.1"/>
</dbReference>
<keyword evidence="2" id="KW-0812">Transmembrane</keyword>
<accession>A0ABX0ZL54</accession>
<evidence type="ECO:0000256" key="1">
    <source>
        <dbReference type="SAM" id="MobiDB-lite"/>
    </source>
</evidence>
<keyword evidence="4" id="KW-1185">Reference proteome</keyword>
<organism evidence="3 4">
    <name type="scientific">Actinacidiphila epipremni</name>
    <dbReference type="NCBI Taxonomy" id="2053013"/>
    <lineage>
        <taxon>Bacteria</taxon>
        <taxon>Bacillati</taxon>
        <taxon>Actinomycetota</taxon>
        <taxon>Actinomycetes</taxon>
        <taxon>Kitasatosporales</taxon>
        <taxon>Streptomycetaceae</taxon>
        <taxon>Actinacidiphila</taxon>
    </lineage>
</organism>
<name>A0ABX0ZL54_9ACTN</name>
<feature type="region of interest" description="Disordered" evidence="1">
    <location>
        <begin position="1"/>
        <end position="21"/>
    </location>
</feature>
<feature type="transmembrane region" description="Helical" evidence="2">
    <location>
        <begin position="153"/>
        <end position="176"/>
    </location>
</feature>
<feature type="compositionally biased region" description="Low complexity" evidence="1">
    <location>
        <begin position="1"/>
        <end position="11"/>
    </location>
</feature>
<evidence type="ECO:0000313" key="4">
    <source>
        <dbReference type="Proteomes" id="UP000734511"/>
    </source>
</evidence>
<feature type="transmembrane region" description="Helical" evidence="2">
    <location>
        <begin position="376"/>
        <end position="397"/>
    </location>
</feature>
<evidence type="ECO:0000256" key="2">
    <source>
        <dbReference type="SAM" id="Phobius"/>
    </source>
</evidence>
<protein>
    <submittedName>
        <fullName evidence="3">PqqD family protein</fullName>
    </submittedName>
</protein>
<sequence>MSPASPTSPASPASPVPPASSARVRFHPLTFVEERDGITVGRADIESYALLPEDGVALLRRLADGATADEAAAWYARTFGEPVDVADFLDTLRELGFVREAGEAAAEPPKVRLQRLGRIAFSPVLWLLYAALIAAAGVEMVRHAELRPHAHNVFFTSSLIAVQVGVALFQSPAVLWHEWFHLLAARRLGLASRMSLGRRFYYVVVETQLDGLRGVPPRRRYLPMLSGMLADLLLFSALVLVAAAGLPGGLALPGRLALAVAYTVLLRLAWQFYVFLRTDLYYVITNALGCTDPHAATRAYLRERFRRLPWVGPSDWRTGDWAPRDRAVAPWFALVTVGGVTAMLVTVSLWTAPLIWQFARHVGSGLAGGGTGDAHFWDSVGSLLLLSLEIVVLPLYAGRKRKRAAAGTAPLTTTTASPVEESQ</sequence>
<keyword evidence="2" id="KW-0472">Membrane</keyword>
<feature type="transmembrane region" description="Helical" evidence="2">
    <location>
        <begin position="228"/>
        <end position="250"/>
    </location>
</feature>
<feature type="transmembrane region" description="Helical" evidence="2">
    <location>
        <begin position="256"/>
        <end position="276"/>
    </location>
</feature>
<comment type="caution">
    <text evidence="3">The sequence shown here is derived from an EMBL/GenBank/DDBJ whole genome shotgun (WGS) entry which is preliminary data.</text>
</comment>
<proteinExistence type="predicted"/>
<evidence type="ECO:0000313" key="3">
    <source>
        <dbReference type="EMBL" id="NJP44515.1"/>
    </source>
</evidence>
<reference evidence="3 4" key="1">
    <citation type="submission" date="2020-03" db="EMBL/GenBank/DDBJ databases">
        <title>WGS of actinomycetes isolated from Thailand.</title>
        <authorList>
            <person name="Thawai C."/>
        </authorList>
    </citation>
    <scope>NUCLEOTIDE SEQUENCE [LARGE SCALE GENOMIC DNA]</scope>
    <source>
        <strain evidence="3 4">PRB2-1</strain>
    </source>
</reference>
<dbReference type="Proteomes" id="UP000734511">
    <property type="component" value="Unassembled WGS sequence"/>
</dbReference>